<dbReference type="GO" id="GO:0004386">
    <property type="term" value="F:helicase activity"/>
    <property type="evidence" value="ECO:0007669"/>
    <property type="project" value="UniProtKB-KW"/>
</dbReference>
<protein>
    <submittedName>
        <fullName evidence="1">Holliday junction DNA helicase ruvB N-terminus</fullName>
    </submittedName>
</protein>
<gene>
    <name evidence="1" type="ORF">SAMN04487946_11242</name>
</gene>
<dbReference type="STRING" id="660517.SAMN04487946_11242"/>
<organism evidence="1 2">
    <name type="scientific">Halobellus clavatus</name>
    <dbReference type="NCBI Taxonomy" id="660517"/>
    <lineage>
        <taxon>Archaea</taxon>
        <taxon>Methanobacteriati</taxon>
        <taxon>Methanobacteriota</taxon>
        <taxon>Stenosarchaea group</taxon>
        <taxon>Halobacteria</taxon>
        <taxon>Halobacteriales</taxon>
        <taxon>Haloferacaceae</taxon>
        <taxon>Halobellus</taxon>
    </lineage>
</organism>
<dbReference type="Gene3D" id="1.10.8.60">
    <property type="match status" value="1"/>
</dbReference>
<dbReference type="Gene3D" id="3.40.50.300">
    <property type="entry name" value="P-loop containing nucleotide triphosphate hydrolases"/>
    <property type="match status" value="1"/>
</dbReference>
<dbReference type="AlphaFoldDB" id="A0A1H3J7I6"/>
<keyword evidence="1" id="KW-0378">Hydrolase</keyword>
<keyword evidence="1" id="KW-0347">Helicase</keyword>
<sequence>MIRDARALRDEFVPQELQHRNSEIDHLSSCPRPIEEDVKGDHVLITSPSGAGKTTLAKYVCQQLER</sequence>
<dbReference type="SUPFAM" id="SSF52540">
    <property type="entry name" value="P-loop containing nucleoside triphosphate hydrolases"/>
    <property type="match status" value="1"/>
</dbReference>
<keyword evidence="1" id="KW-0547">Nucleotide-binding</keyword>
<dbReference type="Proteomes" id="UP000199170">
    <property type="component" value="Unassembled WGS sequence"/>
</dbReference>
<accession>A0A1H3J7I6</accession>
<dbReference type="InterPro" id="IPR027417">
    <property type="entry name" value="P-loop_NTPase"/>
</dbReference>
<dbReference type="OrthoDB" id="270161at2157"/>
<proteinExistence type="predicted"/>
<evidence type="ECO:0000313" key="2">
    <source>
        <dbReference type="Proteomes" id="UP000199170"/>
    </source>
</evidence>
<keyword evidence="2" id="KW-1185">Reference proteome</keyword>
<keyword evidence="1" id="KW-0067">ATP-binding</keyword>
<reference evidence="2" key="1">
    <citation type="submission" date="2016-10" db="EMBL/GenBank/DDBJ databases">
        <authorList>
            <person name="Varghese N."/>
            <person name="Submissions S."/>
        </authorList>
    </citation>
    <scope>NUCLEOTIDE SEQUENCE [LARGE SCALE GENOMIC DNA]</scope>
    <source>
        <strain evidence="2">CGMCC 1.10118</strain>
    </source>
</reference>
<dbReference type="RefSeq" id="WP_089768736.1">
    <property type="nucleotide sequence ID" value="NZ_FNPB01000012.1"/>
</dbReference>
<name>A0A1H3J7I6_9EURY</name>
<evidence type="ECO:0000313" key="1">
    <source>
        <dbReference type="EMBL" id="SDY35509.1"/>
    </source>
</evidence>
<dbReference type="EMBL" id="FNPB01000012">
    <property type="protein sequence ID" value="SDY35509.1"/>
    <property type="molecule type" value="Genomic_DNA"/>
</dbReference>